<gene>
    <name evidence="2" type="ORF">E4O86_20885</name>
</gene>
<evidence type="ECO:0000313" key="2">
    <source>
        <dbReference type="EMBL" id="MYZ50166.1"/>
    </source>
</evidence>
<dbReference type="AlphaFoldDB" id="A0A964WVG7"/>
<keyword evidence="3" id="KW-1185">Reference proteome</keyword>
<name>A0A964WVG7_9HYPH</name>
<feature type="region of interest" description="Disordered" evidence="1">
    <location>
        <begin position="10"/>
        <end position="31"/>
    </location>
</feature>
<sequence>MATRVARRIEGCIRGARSGNDRPPGASPSVWQRPRVPAAAIVVAVALAGNAGILAGPTRADPPPAVPQPPGHARPPAWRFWESPTAGGPAVIPRISYVGAIDRGFGMSVECRGSGPSIYISIDNPDAALRQLRFDVPIPVVFRAAGGGSLATANGSARVTATLTTGYMATTNRIAIGIGLADAARAISLIESNAGPSATLLAVEVAGAAGTFDLTGARDSFAALRRACESRKL</sequence>
<protein>
    <submittedName>
        <fullName evidence="2">Uncharacterized protein</fullName>
    </submittedName>
</protein>
<organism evidence="2 3">
    <name type="scientific">Propylenella binzhouense</name>
    <dbReference type="NCBI Taxonomy" id="2555902"/>
    <lineage>
        <taxon>Bacteria</taxon>
        <taxon>Pseudomonadati</taxon>
        <taxon>Pseudomonadota</taxon>
        <taxon>Alphaproteobacteria</taxon>
        <taxon>Hyphomicrobiales</taxon>
        <taxon>Propylenellaceae</taxon>
        <taxon>Propylenella</taxon>
    </lineage>
</organism>
<proteinExistence type="predicted"/>
<reference evidence="2" key="1">
    <citation type="submission" date="2019-03" db="EMBL/GenBank/DDBJ databases">
        <title>Afifella sp. nov., isolated from activated sludge.</title>
        <authorList>
            <person name="Li Q."/>
            <person name="Liu Y."/>
        </authorList>
    </citation>
    <scope>NUCLEOTIDE SEQUENCE</scope>
    <source>
        <strain evidence="2">L72</strain>
    </source>
</reference>
<accession>A0A964WVG7</accession>
<comment type="caution">
    <text evidence="2">The sequence shown here is derived from an EMBL/GenBank/DDBJ whole genome shotgun (WGS) entry which is preliminary data.</text>
</comment>
<evidence type="ECO:0000313" key="3">
    <source>
        <dbReference type="Proteomes" id="UP000773614"/>
    </source>
</evidence>
<evidence type="ECO:0000256" key="1">
    <source>
        <dbReference type="SAM" id="MobiDB-lite"/>
    </source>
</evidence>
<dbReference type="EMBL" id="SPKJ01000130">
    <property type="protein sequence ID" value="MYZ50166.1"/>
    <property type="molecule type" value="Genomic_DNA"/>
</dbReference>
<dbReference type="Proteomes" id="UP000773614">
    <property type="component" value="Unassembled WGS sequence"/>
</dbReference>
<dbReference type="RefSeq" id="WP_161142493.1">
    <property type="nucleotide sequence ID" value="NZ_SPKJ01000130.1"/>
</dbReference>